<feature type="compositionally biased region" description="Basic and acidic residues" evidence="2">
    <location>
        <begin position="128"/>
        <end position="145"/>
    </location>
</feature>
<dbReference type="HOGENOM" id="CLU_072799_7_0_6"/>
<dbReference type="STRING" id="393595.ABO_0361"/>
<gene>
    <name evidence="3" type="ordered locus">ABO_0361</name>
</gene>
<dbReference type="PANTHER" id="PTHR35024:SF4">
    <property type="entry name" value="POLYMER-FORMING CYTOSKELETAL PROTEIN"/>
    <property type="match status" value="1"/>
</dbReference>
<protein>
    <recommendedName>
        <fullName evidence="5">Cell shape determination protein CcmA</fullName>
    </recommendedName>
</protein>
<dbReference type="AlphaFoldDB" id="Q0VSN9"/>
<dbReference type="EMBL" id="AM286690">
    <property type="protein sequence ID" value="CAL15809.1"/>
    <property type="molecule type" value="Genomic_DNA"/>
</dbReference>
<dbReference type="eggNOG" id="COG1664">
    <property type="taxonomic scope" value="Bacteria"/>
</dbReference>
<evidence type="ECO:0000313" key="4">
    <source>
        <dbReference type="Proteomes" id="UP000008871"/>
    </source>
</evidence>
<feature type="region of interest" description="Disordered" evidence="2">
    <location>
        <begin position="128"/>
        <end position="163"/>
    </location>
</feature>
<organism evidence="3 4">
    <name type="scientific">Alcanivorax borkumensis (strain ATCC 700651 / DSM 11573 / NCIMB 13689 / SK2)</name>
    <dbReference type="NCBI Taxonomy" id="393595"/>
    <lineage>
        <taxon>Bacteria</taxon>
        <taxon>Pseudomonadati</taxon>
        <taxon>Pseudomonadota</taxon>
        <taxon>Gammaproteobacteria</taxon>
        <taxon>Oceanospirillales</taxon>
        <taxon>Alcanivoracaceae</taxon>
        <taxon>Alcanivorax</taxon>
    </lineage>
</organism>
<reference evidence="3 4" key="1">
    <citation type="journal article" date="2006" name="Nat. Biotechnol.">
        <title>Genome sequence of the ubiquitous hydrocarbon-degrading marine bacterium Alcanivorax borkumensis.</title>
        <authorList>
            <person name="Schneiker S."/>
            <person name="Martins dos Santos V.A.P."/>
            <person name="Bartels D."/>
            <person name="Bekel T."/>
            <person name="Brecht M."/>
            <person name="Buhrmester J."/>
            <person name="Chernikova T.N."/>
            <person name="Denaro R."/>
            <person name="Ferrer M."/>
            <person name="Gertler C."/>
            <person name="Goesmann A."/>
            <person name="Golyshina O.V."/>
            <person name="Kaminski F."/>
            <person name="Khachane A.N."/>
            <person name="Lang S."/>
            <person name="Linke B."/>
            <person name="McHardy A.C."/>
            <person name="Meyer F."/>
            <person name="Nechitaylo T."/>
            <person name="Puehler A."/>
            <person name="Regenhardt D."/>
            <person name="Rupp O."/>
            <person name="Sabirova J.S."/>
            <person name="Selbitschka W."/>
            <person name="Yakimov M.M."/>
            <person name="Timmis K.N."/>
            <person name="Vorhoelter F.-J."/>
            <person name="Weidner S."/>
            <person name="Kaiser O."/>
            <person name="Golyshin P.N."/>
        </authorList>
    </citation>
    <scope>NUCLEOTIDE SEQUENCE [LARGE SCALE GENOMIC DNA]</scope>
    <source>
        <strain evidence="4">ATCC 700651 / DSM 11573 / NCIMB 13689 / SK2</strain>
    </source>
</reference>
<proteinExistence type="inferred from homology"/>
<evidence type="ECO:0008006" key="5">
    <source>
        <dbReference type="Google" id="ProtNLM"/>
    </source>
</evidence>
<evidence type="ECO:0000256" key="1">
    <source>
        <dbReference type="ARBA" id="ARBA00044755"/>
    </source>
</evidence>
<dbReference type="Proteomes" id="UP000008871">
    <property type="component" value="Chromosome"/>
</dbReference>
<evidence type="ECO:0000256" key="2">
    <source>
        <dbReference type="SAM" id="MobiDB-lite"/>
    </source>
</evidence>
<name>Q0VSN9_ALCBS</name>
<sequence length="163" mass="17326">MLSRYKKSSMTTGSSSQDYRNHTLIAPSATVRGDIEFSGGLHIQGTVEGSVSVGEEGGRLVIGESGVVKGEIRVAQVVINGRVEGDVHATENLELAEKASVEGNVYYRMVEMVMGAQVNGKLVRLDDERRSLPAPDAKKVTKPEPAETPAEENVVGKGSADNS</sequence>
<keyword evidence="4" id="KW-1185">Reference proteome</keyword>
<accession>Q0VSN9</accession>
<dbReference type="RefSeq" id="WP_011587656.1">
    <property type="nucleotide sequence ID" value="NC_008260.1"/>
</dbReference>
<dbReference type="KEGG" id="abo:ABO_0361"/>
<dbReference type="InterPro" id="IPR007607">
    <property type="entry name" value="BacA/B"/>
</dbReference>
<comment type="similarity">
    <text evidence="1">Belongs to the bactofilin family.</text>
</comment>
<evidence type="ECO:0000313" key="3">
    <source>
        <dbReference type="EMBL" id="CAL15809.1"/>
    </source>
</evidence>
<dbReference type="Pfam" id="PF04519">
    <property type="entry name" value="Bactofilin"/>
    <property type="match status" value="1"/>
</dbReference>
<dbReference type="PANTHER" id="PTHR35024">
    <property type="entry name" value="HYPOTHETICAL CYTOSOLIC PROTEIN"/>
    <property type="match status" value="1"/>
</dbReference>